<organism evidence="2">
    <name type="scientific">viral metagenome</name>
    <dbReference type="NCBI Taxonomy" id="1070528"/>
    <lineage>
        <taxon>unclassified sequences</taxon>
        <taxon>metagenomes</taxon>
        <taxon>organismal metagenomes</taxon>
    </lineage>
</organism>
<dbReference type="AlphaFoldDB" id="A0A6C0KYJ3"/>
<reference evidence="2" key="1">
    <citation type="journal article" date="2020" name="Nature">
        <title>Giant virus diversity and host interactions through global metagenomics.</title>
        <authorList>
            <person name="Schulz F."/>
            <person name="Roux S."/>
            <person name="Paez-Espino D."/>
            <person name="Jungbluth S."/>
            <person name="Walsh D.A."/>
            <person name="Denef V.J."/>
            <person name="McMahon K.D."/>
            <person name="Konstantinidis K.T."/>
            <person name="Eloe-Fadrosh E.A."/>
            <person name="Kyrpides N.C."/>
            <person name="Woyke T."/>
        </authorList>
    </citation>
    <scope>NUCLEOTIDE SEQUENCE</scope>
    <source>
        <strain evidence="2">GVMAG-S-ERX555907-63</strain>
    </source>
</reference>
<evidence type="ECO:0000313" key="2">
    <source>
        <dbReference type="EMBL" id="QHU23042.1"/>
    </source>
</evidence>
<accession>A0A6C0KYJ3</accession>
<dbReference type="EMBL" id="MN741021">
    <property type="protein sequence ID" value="QHU23042.1"/>
    <property type="molecule type" value="Genomic_DNA"/>
</dbReference>
<protein>
    <submittedName>
        <fullName evidence="2">Uncharacterized protein</fullName>
    </submittedName>
</protein>
<evidence type="ECO:0000256" key="1">
    <source>
        <dbReference type="SAM" id="Phobius"/>
    </source>
</evidence>
<name>A0A6C0KYJ3_9ZZZZ</name>
<keyword evidence="1" id="KW-1133">Transmembrane helix</keyword>
<proteinExistence type="predicted"/>
<feature type="transmembrane region" description="Helical" evidence="1">
    <location>
        <begin position="12"/>
        <end position="29"/>
    </location>
</feature>
<keyword evidence="1" id="KW-0812">Transmembrane</keyword>
<sequence>MMSKTEKTIFRYLGTALLILIIGGLLFGVRERFGSYGNPSPEELENFSSCSTCAGGCAAEKEE</sequence>
<keyword evidence="1" id="KW-0472">Membrane</keyword>